<gene>
    <name evidence="2" type="ORF">ADH66_02605</name>
    <name evidence="3" type="ORF">I5Q82_12655</name>
</gene>
<dbReference type="RefSeq" id="WP_066536030.1">
    <property type="nucleotide sequence ID" value="NZ_CP021422.1"/>
</dbReference>
<organism evidence="3 5">
    <name type="scientific">Acutalibacter muris</name>
    <dbReference type="NCBI Taxonomy" id="1796620"/>
    <lineage>
        <taxon>Bacteria</taxon>
        <taxon>Bacillati</taxon>
        <taxon>Bacillota</taxon>
        <taxon>Clostridia</taxon>
        <taxon>Eubacteriales</taxon>
        <taxon>Acutalibacteraceae</taxon>
        <taxon>Acutalibacter</taxon>
    </lineage>
</organism>
<protein>
    <recommendedName>
        <fullName evidence="6">Conjugal transfer protein TraX</fullName>
    </recommendedName>
</protein>
<dbReference type="AlphaFoldDB" id="A0A1Z2XMJ4"/>
<feature type="transmembrane region" description="Helical" evidence="1">
    <location>
        <begin position="226"/>
        <end position="244"/>
    </location>
</feature>
<feature type="transmembrane region" description="Helical" evidence="1">
    <location>
        <begin position="38"/>
        <end position="59"/>
    </location>
</feature>
<evidence type="ECO:0000256" key="1">
    <source>
        <dbReference type="SAM" id="Phobius"/>
    </source>
</evidence>
<sequence length="245" mass="27915">MSYAARKGLNRNQIKYVAIIAMLIDHIAWGVVDPIHPLLGQIMHFIGRFTGPTMAFFVGQGYIYTRDVKKYQLRLGLCALASWGPFIYFEFGYFPFLHPTIPFAFNIVQGVTYTLFLGLTAIRVWESQRLKKPVKVLCVIGLCILSLPGDWPVMDVLGVLFVHVYRERPRAMWTAYGLTFLLPCVGMALAGGLANNWFHLGVLLPILALRFLYNGQGGSRRPVHKWFFYVFYPAHLLALGLLRWT</sequence>
<accession>A0A1Z2XMJ4</accession>
<feature type="transmembrane region" description="Helical" evidence="1">
    <location>
        <begin position="171"/>
        <end position="190"/>
    </location>
</feature>
<dbReference type="Proteomes" id="UP000196710">
    <property type="component" value="Chromosome"/>
</dbReference>
<reference evidence="4" key="2">
    <citation type="submission" date="2017-05" db="EMBL/GenBank/DDBJ databases">
        <title>Improved OligoMM genomes.</title>
        <authorList>
            <person name="Garzetti D."/>
        </authorList>
    </citation>
    <scope>NUCLEOTIDE SEQUENCE [LARGE SCALE GENOMIC DNA]</scope>
    <source>
        <strain evidence="4">KB18</strain>
    </source>
</reference>
<keyword evidence="1" id="KW-1133">Transmembrane helix</keyword>
<reference evidence="3 5" key="3">
    <citation type="submission" date="2020-11" db="EMBL/GenBank/DDBJ databases">
        <title>Closed and high quality bacterial genomes of the OMM12 community.</title>
        <authorList>
            <person name="Marbouty M."/>
            <person name="Lamy-Besnier Q."/>
            <person name="Debarbieux L."/>
            <person name="Koszul R."/>
        </authorList>
    </citation>
    <scope>NUCLEOTIDE SEQUENCE [LARGE SCALE GENOMIC DNA]</scope>
    <source>
        <strain evidence="3 5">KB18</strain>
    </source>
</reference>
<reference evidence="2" key="1">
    <citation type="journal article" date="2017" name="Genome Announc.">
        <title>High-Quality Whole-Genome Sequences of the Oligo-Mouse-Microbiota Bacterial Community.</title>
        <authorList>
            <person name="Garzetti D."/>
            <person name="Brugiroux S."/>
            <person name="Bunk B."/>
            <person name="Pukall R."/>
            <person name="McCoy K.D."/>
            <person name="Macpherson A.J."/>
            <person name="Stecher B."/>
        </authorList>
    </citation>
    <scope>NUCLEOTIDE SEQUENCE</scope>
    <source>
        <strain evidence="2">KB18</strain>
    </source>
</reference>
<dbReference type="Pfam" id="PF05857">
    <property type="entry name" value="TraX"/>
    <property type="match status" value="1"/>
</dbReference>
<name>A0A1Z2XMJ4_9FIRM</name>
<proteinExistence type="predicted"/>
<feature type="transmembrane region" description="Helical" evidence="1">
    <location>
        <begin position="14"/>
        <end position="32"/>
    </location>
</feature>
<evidence type="ECO:0000313" key="2">
    <source>
        <dbReference type="EMBL" id="ASB39647.1"/>
    </source>
</evidence>
<keyword evidence="1" id="KW-0812">Transmembrane</keyword>
<feature type="transmembrane region" description="Helical" evidence="1">
    <location>
        <begin position="71"/>
        <end position="89"/>
    </location>
</feature>
<keyword evidence="1" id="KW-0472">Membrane</keyword>
<feature type="transmembrane region" description="Helical" evidence="1">
    <location>
        <begin position="101"/>
        <end position="122"/>
    </location>
</feature>
<dbReference type="InterPro" id="IPR008875">
    <property type="entry name" value="TraX"/>
</dbReference>
<evidence type="ECO:0008006" key="6">
    <source>
        <dbReference type="Google" id="ProtNLM"/>
    </source>
</evidence>
<feature type="transmembrane region" description="Helical" evidence="1">
    <location>
        <begin position="197"/>
        <end position="214"/>
    </location>
</feature>
<dbReference type="EMBL" id="CP065321">
    <property type="protein sequence ID" value="QQR28940.1"/>
    <property type="molecule type" value="Genomic_DNA"/>
</dbReference>
<evidence type="ECO:0000313" key="3">
    <source>
        <dbReference type="EMBL" id="QQR28940.1"/>
    </source>
</evidence>
<dbReference type="KEGG" id="amur:ADH66_02605"/>
<evidence type="ECO:0000313" key="4">
    <source>
        <dbReference type="Proteomes" id="UP000196710"/>
    </source>
</evidence>
<dbReference type="Proteomes" id="UP000596035">
    <property type="component" value="Chromosome"/>
</dbReference>
<keyword evidence="4" id="KW-1185">Reference proteome</keyword>
<dbReference type="EMBL" id="CP021422">
    <property type="protein sequence ID" value="ASB39647.1"/>
    <property type="molecule type" value="Genomic_DNA"/>
</dbReference>
<evidence type="ECO:0000313" key="5">
    <source>
        <dbReference type="Proteomes" id="UP000596035"/>
    </source>
</evidence>